<keyword evidence="1" id="KW-0472">Membrane</keyword>
<accession>A0A0D2VPE5</accession>
<evidence type="ECO:0000256" key="1">
    <source>
        <dbReference type="SAM" id="Phobius"/>
    </source>
</evidence>
<feature type="transmembrane region" description="Helical" evidence="1">
    <location>
        <begin position="206"/>
        <end position="225"/>
    </location>
</feature>
<dbReference type="EMBL" id="KE346363">
    <property type="protein sequence ID" value="KJE92342.1"/>
    <property type="molecule type" value="Genomic_DNA"/>
</dbReference>
<protein>
    <recommendedName>
        <fullName evidence="5">THH1/TOM1/TOM3 domain-containing protein</fullName>
    </recommendedName>
</protein>
<organism evidence="3 4">
    <name type="scientific">Capsaspora owczarzaki (strain ATCC 30864)</name>
    <dbReference type="NCBI Taxonomy" id="595528"/>
    <lineage>
        <taxon>Eukaryota</taxon>
        <taxon>Filasterea</taxon>
        <taxon>Capsaspora</taxon>
    </lineage>
</organism>
<keyword evidence="1" id="KW-0812">Transmembrane</keyword>
<feature type="signal peptide" evidence="2">
    <location>
        <begin position="1"/>
        <end position="33"/>
    </location>
</feature>
<proteinExistence type="predicted"/>
<evidence type="ECO:0008006" key="5">
    <source>
        <dbReference type="Google" id="ProtNLM"/>
    </source>
</evidence>
<sequence>MSGQSNHPLDWMSRTCRLLYLLVDSLTAWRLASFPVPCCSMQNRCQCSHSTSTSLLFHHHYCYYSLSPCVSACPRSAVAIVAMSVANPLGTLLWQTSNAIHTSAADAPLHSILTPVNNCDRVCPNAIGSGQWSLWVLAVLYYFIAVGSVSLIVSRCLAVRSLQLTSFRSIFLVLAFCFSFLRGVLVTFNFSWVVISLIFVGQLLPVFFQFAMFSLLIVFLAKCQYMMQDNDSIIRKFLYPIYIGILVVFFLISVIMAFIIAENNDPDDHRVLTRGFDRDIAIYSSIVFGTLFILVCTYGYRTYKLVLIFSLSKKKERKVRRFAMVALLYLVVLVARVLWDVTYLAGINIAQQQMNDMIIDSNNDYFICMLVFYFVVDIVPTGAILLAFYCWLPNRPAAEITVTETQRSMYGATPGYSTFGTNHDEPGDDD</sequence>
<dbReference type="STRING" id="595528.A0A0D2VPE5"/>
<dbReference type="Proteomes" id="UP000008743">
    <property type="component" value="Unassembled WGS sequence"/>
</dbReference>
<feature type="transmembrane region" description="Helical" evidence="1">
    <location>
        <begin position="132"/>
        <end position="158"/>
    </location>
</feature>
<feature type="transmembrane region" description="Helical" evidence="1">
    <location>
        <begin position="321"/>
        <end position="339"/>
    </location>
</feature>
<feature type="transmembrane region" description="Helical" evidence="1">
    <location>
        <begin position="237"/>
        <end position="260"/>
    </location>
</feature>
<evidence type="ECO:0000313" key="4">
    <source>
        <dbReference type="Proteomes" id="UP000008743"/>
    </source>
</evidence>
<keyword evidence="2" id="KW-0732">Signal</keyword>
<dbReference type="PhylomeDB" id="A0A0D2VPE5"/>
<feature type="transmembrane region" description="Helical" evidence="1">
    <location>
        <begin position="370"/>
        <end position="392"/>
    </location>
</feature>
<feature type="chain" id="PRO_5002253770" description="THH1/TOM1/TOM3 domain-containing protein" evidence="2">
    <location>
        <begin position="34"/>
        <end position="430"/>
    </location>
</feature>
<dbReference type="InParanoid" id="A0A0D2VPE5"/>
<name>A0A0D2VPE5_CAPO3</name>
<feature type="transmembrane region" description="Helical" evidence="1">
    <location>
        <begin position="170"/>
        <end position="200"/>
    </location>
</feature>
<keyword evidence="4" id="KW-1185">Reference proteome</keyword>
<reference evidence="4" key="1">
    <citation type="submission" date="2011-02" db="EMBL/GenBank/DDBJ databases">
        <title>The Genome Sequence of Capsaspora owczarzaki ATCC 30864.</title>
        <authorList>
            <person name="Russ C."/>
            <person name="Cuomo C."/>
            <person name="Burger G."/>
            <person name="Gray M.W."/>
            <person name="Holland P.W.H."/>
            <person name="King N."/>
            <person name="Lang F.B.F."/>
            <person name="Roger A.J."/>
            <person name="Ruiz-Trillo I."/>
            <person name="Young S.K."/>
            <person name="Zeng Q."/>
            <person name="Gargeya S."/>
            <person name="Alvarado L."/>
            <person name="Berlin A."/>
            <person name="Chapman S.B."/>
            <person name="Chen Z."/>
            <person name="Freedman E."/>
            <person name="Gellesch M."/>
            <person name="Goldberg J."/>
            <person name="Griggs A."/>
            <person name="Gujja S."/>
            <person name="Heilman E."/>
            <person name="Heiman D."/>
            <person name="Howarth C."/>
            <person name="Mehta T."/>
            <person name="Neiman D."/>
            <person name="Pearson M."/>
            <person name="Roberts A."/>
            <person name="Saif S."/>
            <person name="Shea T."/>
            <person name="Shenoy N."/>
            <person name="Sisk P."/>
            <person name="Stolte C."/>
            <person name="Sykes S."/>
            <person name="White J."/>
            <person name="Yandava C."/>
            <person name="Haas B."/>
            <person name="Nusbaum C."/>
            <person name="Birren B."/>
        </authorList>
    </citation>
    <scope>NUCLEOTIDE SEQUENCE</scope>
    <source>
        <strain evidence="4">ATCC 30864</strain>
    </source>
</reference>
<keyword evidence="1" id="KW-1133">Transmembrane helix</keyword>
<dbReference type="AlphaFoldDB" id="A0A0D2VPE5"/>
<evidence type="ECO:0000313" key="3">
    <source>
        <dbReference type="EMBL" id="KJE92342.1"/>
    </source>
</evidence>
<gene>
    <name evidence="3" type="ORF">CAOG_003328</name>
</gene>
<feature type="transmembrane region" description="Helical" evidence="1">
    <location>
        <begin position="280"/>
        <end position="300"/>
    </location>
</feature>
<evidence type="ECO:0000256" key="2">
    <source>
        <dbReference type="SAM" id="SignalP"/>
    </source>
</evidence>